<accession>A0A0F9CJ84</accession>
<evidence type="ECO:0000313" key="2">
    <source>
        <dbReference type="EMBL" id="KKL49189.1"/>
    </source>
</evidence>
<feature type="region of interest" description="Disordered" evidence="1">
    <location>
        <begin position="439"/>
        <end position="462"/>
    </location>
</feature>
<organism evidence="2">
    <name type="scientific">marine sediment metagenome</name>
    <dbReference type="NCBI Taxonomy" id="412755"/>
    <lineage>
        <taxon>unclassified sequences</taxon>
        <taxon>metagenomes</taxon>
        <taxon>ecological metagenomes</taxon>
    </lineage>
</organism>
<proteinExistence type="predicted"/>
<dbReference type="AlphaFoldDB" id="A0A0F9CJ84"/>
<sequence>MTTSFAKPYDDAIFEIDAAISAAATTVTVKVNTKIPAGATTIFAALVTRATFGDKGIGTVEIKELVTITNVSGTGEVDFTITRGPSPLPFSKNDIIRVDFNSQWLTEIHNVLDGTDLLSIGALTVTGDFLVIGAAAALSSFNVGFSNFLTVANLDSSNSASDAVIRLTTTFSTGGNPVVSWGISGAQSFQMGIDNSDSDKFVGSVGVTLGTANWLEVTAGGAVTLPNALATGALTVTGLMQSTTAGIGIAHTDGTLHVHTASCGAQSAPAAADDLVVENNASGGMTILTPDAASSEIVFGSPSRQTGAFIDWRFGNLAWQIGTATASAKVEIFSGNGVLAMTLNSTQDVEIPSGNLTVAGILTAGSGPVVLTTAAGLLRHQAIDQAIAGANITNTGGVLSVHAQSHTVASHSDTTATGANLNTLTNNSMADTLHRHSELAASDGSPDPVISVSADGETVTVG</sequence>
<feature type="non-terminal residue" evidence="2">
    <location>
        <position position="462"/>
    </location>
</feature>
<dbReference type="EMBL" id="LAZR01033049">
    <property type="protein sequence ID" value="KKL49189.1"/>
    <property type="molecule type" value="Genomic_DNA"/>
</dbReference>
<reference evidence="2" key="1">
    <citation type="journal article" date="2015" name="Nature">
        <title>Complex archaea that bridge the gap between prokaryotes and eukaryotes.</title>
        <authorList>
            <person name="Spang A."/>
            <person name="Saw J.H."/>
            <person name="Jorgensen S.L."/>
            <person name="Zaremba-Niedzwiedzka K."/>
            <person name="Martijn J."/>
            <person name="Lind A.E."/>
            <person name="van Eijk R."/>
            <person name="Schleper C."/>
            <person name="Guy L."/>
            <person name="Ettema T.J."/>
        </authorList>
    </citation>
    <scope>NUCLEOTIDE SEQUENCE</scope>
</reference>
<protein>
    <submittedName>
        <fullName evidence="2">Uncharacterized protein</fullName>
    </submittedName>
</protein>
<name>A0A0F9CJ84_9ZZZZ</name>
<comment type="caution">
    <text evidence="2">The sequence shown here is derived from an EMBL/GenBank/DDBJ whole genome shotgun (WGS) entry which is preliminary data.</text>
</comment>
<evidence type="ECO:0000256" key="1">
    <source>
        <dbReference type="SAM" id="MobiDB-lite"/>
    </source>
</evidence>
<gene>
    <name evidence="2" type="ORF">LCGC14_2317990</name>
</gene>